<name>A0AAV9UME4_9PEZI</name>
<comment type="caution">
    <text evidence="3">The sequence shown here is derived from an EMBL/GenBank/DDBJ whole genome shotgun (WGS) entry which is preliminary data.</text>
</comment>
<keyword evidence="4" id="KW-1185">Reference proteome</keyword>
<evidence type="ECO:0000259" key="2">
    <source>
        <dbReference type="Pfam" id="PF22740"/>
    </source>
</evidence>
<feature type="domain" description="RapZ C-terminal" evidence="2">
    <location>
        <begin position="121"/>
        <end position="172"/>
    </location>
</feature>
<proteinExistence type="predicted"/>
<reference evidence="3 4" key="1">
    <citation type="submission" date="2019-10" db="EMBL/GenBank/DDBJ databases">
        <authorList>
            <person name="Palmer J.M."/>
        </authorList>
    </citation>
    <scope>NUCLEOTIDE SEQUENCE [LARGE SCALE GENOMIC DNA]</scope>
    <source>
        <strain evidence="3 4">TWF696</strain>
    </source>
</reference>
<feature type="region of interest" description="Disordered" evidence="1">
    <location>
        <begin position="82"/>
        <end position="115"/>
    </location>
</feature>
<dbReference type="Proteomes" id="UP001375240">
    <property type="component" value="Unassembled WGS sequence"/>
</dbReference>
<dbReference type="EMBL" id="JAVHNQ010000006">
    <property type="protein sequence ID" value="KAK6344431.1"/>
    <property type="molecule type" value="Genomic_DNA"/>
</dbReference>
<accession>A0AAV9UME4</accession>
<feature type="region of interest" description="Disordered" evidence="1">
    <location>
        <begin position="177"/>
        <end position="199"/>
    </location>
</feature>
<evidence type="ECO:0000313" key="3">
    <source>
        <dbReference type="EMBL" id="KAK6344431.1"/>
    </source>
</evidence>
<dbReference type="InterPro" id="IPR053931">
    <property type="entry name" value="RapZ_C"/>
</dbReference>
<organism evidence="3 4">
    <name type="scientific">Orbilia brochopaga</name>
    <dbReference type="NCBI Taxonomy" id="3140254"/>
    <lineage>
        <taxon>Eukaryota</taxon>
        <taxon>Fungi</taxon>
        <taxon>Dikarya</taxon>
        <taxon>Ascomycota</taxon>
        <taxon>Pezizomycotina</taxon>
        <taxon>Orbiliomycetes</taxon>
        <taxon>Orbiliales</taxon>
        <taxon>Orbiliaceae</taxon>
        <taxon>Orbilia</taxon>
    </lineage>
</organism>
<feature type="compositionally biased region" description="Polar residues" evidence="1">
    <location>
        <begin position="82"/>
        <end position="100"/>
    </location>
</feature>
<feature type="compositionally biased region" description="Basic and acidic residues" evidence="1">
    <location>
        <begin position="101"/>
        <end position="114"/>
    </location>
</feature>
<evidence type="ECO:0000256" key="1">
    <source>
        <dbReference type="SAM" id="MobiDB-lite"/>
    </source>
</evidence>
<gene>
    <name evidence="3" type="ORF">TWF696_008068</name>
</gene>
<dbReference type="Pfam" id="PF22740">
    <property type="entry name" value="PapZ_C"/>
    <property type="match status" value="1"/>
</dbReference>
<evidence type="ECO:0000313" key="4">
    <source>
        <dbReference type="Proteomes" id="UP001375240"/>
    </source>
</evidence>
<protein>
    <recommendedName>
        <fullName evidence="2">RapZ C-terminal domain-containing protein</fullName>
    </recommendedName>
</protein>
<sequence>MATVTVAIYSSGAQYGPLQPPATLRYDLRKITNPPKQLRDTSDGRSKKLRDHLTNNKDFMQLLDTIHTDILREVGQLQAAVTNETDETSAATQHLQQLHTHASERSDSVDKEPSLDVGEGAAQAAEHDNKLKLTVNCFCHQGRHRSASMVEELARLRWPADVDVEVFHRDIDRSRKKVERSKQRWVGKSSTMLSEDDEP</sequence>
<dbReference type="AlphaFoldDB" id="A0AAV9UME4"/>